<proteinExistence type="predicted"/>
<dbReference type="AlphaFoldDB" id="A0A423XN32"/>
<accession>A0A423XN32</accession>
<evidence type="ECO:0000313" key="3">
    <source>
        <dbReference type="Proteomes" id="UP000285146"/>
    </source>
</evidence>
<sequence length="177" mass="20140">MKSGASTALARRAHPDATDQATAETVELSPPHAPREESIKSFKELEHELKAQLVHFRHYHDKHEKEYFQAAVSNSHRRAGRPANLSDHELAGFSLENLEEVRVGESSYGYHLFGRLRIPALPADGPSYVFFRAFDTGKESEAKFHSFHTEQAEDKVNGGFKFRAIFTKDDPLEWFNE</sequence>
<evidence type="ECO:0000313" key="2">
    <source>
        <dbReference type="EMBL" id="ROW17987.1"/>
    </source>
</evidence>
<feature type="region of interest" description="Disordered" evidence="1">
    <location>
        <begin position="1"/>
        <end position="34"/>
    </location>
</feature>
<reference evidence="2 3" key="1">
    <citation type="submission" date="2015-09" db="EMBL/GenBank/DDBJ databases">
        <title>Host preference determinants of Valsa canker pathogens revealed by comparative genomics.</title>
        <authorList>
            <person name="Yin Z."/>
            <person name="Huang L."/>
        </authorList>
    </citation>
    <scope>NUCLEOTIDE SEQUENCE [LARGE SCALE GENOMIC DNA]</scope>
    <source>
        <strain evidence="2 3">SXYLt</strain>
    </source>
</reference>
<dbReference type="EMBL" id="LKEB01000001">
    <property type="protein sequence ID" value="ROW17987.1"/>
    <property type="molecule type" value="Genomic_DNA"/>
</dbReference>
<organism evidence="2 3">
    <name type="scientific">Cytospora leucostoma</name>
    <dbReference type="NCBI Taxonomy" id="1230097"/>
    <lineage>
        <taxon>Eukaryota</taxon>
        <taxon>Fungi</taxon>
        <taxon>Dikarya</taxon>
        <taxon>Ascomycota</taxon>
        <taxon>Pezizomycotina</taxon>
        <taxon>Sordariomycetes</taxon>
        <taxon>Sordariomycetidae</taxon>
        <taxon>Diaporthales</taxon>
        <taxon>Cytosporaceae</taxon>
        <taxon>Cytospora</taxon>
    </lineage>
</organism>
<protein>
    <submittedName>
        <fullName evidence="2">Uncharacterized protein</fullName>
    </submittedName>
</protein>
<dbReference type="Proteomes" id="UP000285146">
    <property type="component" value="Unassembled WGS sequence"/>
</dbReference>
<comment type="caution">
    <text evidence="2">The sequence shown here is derived from an EMBL/GenBank/DDBJ whole genome shotgun (WGS) entry which is preliminary data.</text>
</comment>
<name>A0A423XN32_9PEZI</name>
<gene>
    <name evidence="2" type="ORF">VPNG_00402</name>
</gene>
<dbReference type="OrthoDB" id="3344950at2759"/>
<evidence type="ECO:0000256" key="1">
    <source>
        <dbReference type="SAM" id="MobiDB-lite"/>
    </source>
</evidence>
<dbReference type="InParanoid" id="A0A423XN32"/>
<keyword evidence="3" id="KW-1185">Reference proteome</keyword>